<dbReference type="InterPro" id="IPR050194">
    <property type="entry name" value="Glycosyltransferase_grp1"/>
</dbReference>
<dbReference type="Pfam" id="PF13439">
    <property type="entry name" value="Glyco_transf_4"/>
    <property type="match status" value="1"/>
</dbReference>
<keyword evidence="4" id="KW-1185">Reference proteome</keyword>
<name>A0A1E5C5S1_9GAMM</name>
<evidence type="ECO:0000259" key="2">
    <source>
        <dbReference type="Pfam" id="PF13439"/>
    </source>
</evidence>
<dbReference type="PANTHER" id="PTHR45947">
    <property type="entry name" value="SULFOQUINOVOSYL TRANSFERASE SQD2"/>
    <property type="match status" value="1"/>
</dbReference>
<dbReference type="AlphaFoldDB" id="A0A1E5C5S1"/>
<evidence type="ECO:0000313" key="4">
    <source>
        <dbReference type="Proteomes" id="UP000095039"/>
    </source>
</evidence>
<reference evidence="3 4" key="1">
    <citation type="journal article" date="2012" name="Science">
        <title>Ecological populations of bacteria act as socially cohesive units of antibiotic production and resistance.</title>
        <authorList>
            <person name="Cordero O.X."/>
            <person name="Wildschutte H."/>
            <person name="Kirkup B."/>
            <person name="Proehl S."/>
            <person name="Ngo L."/>
            <person name="Hussain F."/>
            <person name="Le Roux F."/>
            <person name="Mincer T."/>
            <person name="Polz M.F."/>
        </authorList>
    </citation>
    <scope>NUCLEOTIDE SEQUENCE [LARGE SCALE GENOMIC DNA]</scope>
    <source>
        <strain evidence="3 4">FF-454</strain>
    </source>
</reference>
<dbReference type="GO" id="GO:0016757">
    <property type="term" value="F:glycosyltransferase activity"/>
    <property type="evidence" value="ECO:0007669"/>
    <property type="project" value="InterPro"/>
</dbReference>
<evidence type="ECO:0000313" key="3">
    <source>
        <dbReference type="EMBL" id="OEE60858.1"/>
    </source>
</evidence>
<feature type="domain" description="Glycosyltransferase subfamily 4-like N-terminal" evidence="2">
    <location>
        <begin position="17"/>
        <end position="148"/>
    </location>
</feature>
<dbReference type="PANTHER" id="PTHR45947:SF3">
    <property type="entry name" value="SULFOQUINOVOSYL TRANSFERASE SQD2"/>
    <property type="match status" value="1"/>
</dbReference>
<dbReference type="Proteomes" id="UP000095039">
    <property type="component" value="Unassembled WGS sequence"/>
</dbReference>
<dbReference type="Gene3D" id="3.40.50.2000">
    <property type="entry name" value="Glycogen Phosphorylase B"/>
    <property type="match status" value="2"/>
</dbReference>
<dbReference type="CDD" id="cd03801">
    <property type="entry name" value="GT4_PimA-like"/>
    <property type="match status" value="1"/>
</dbReference>
<accession>A0A1E5C5S1</accession>
<gene>
    <name evidence="3" type="ORF">A1OK_09975</name>
</gene>
<dbReference type="SUPFAM" id="SSF53756">
    <property type="entry name" value="UDP-Glycosyltransferase/glycogen phosphorylase"/>
    <property type="match status" value="1"/>
</dbReference>
<organism evidence="3 4">
    <name type="scientific">Enterovibrio norvegicus FF-454</name>
    <dbReference type="NCBI Taxonomy" id="1185651"/>
    <lineage>
        <taxon>Bacteria</taxon>
        <taxon>Pseudomonadati</taxon>
        <taxon>Pseudomonadota</taxon>
        <taxon>Gammaproteobacteria</taxon>
        <taxon>Vibrionales</taxon>
        <taxon>Vibrionaceae</taxon>
        <taxon>Enterovibrio</taxon>
    </lineage>
</organism>
<dbReference type="Pfam" id="PF00534">
    <property type="entry name" value="Glycos_transf_1"/>
    <property type="match status" value="1"/>
</dbReference>
<protein>
    <submittedName>
        <fullName evidence="3">Glycosyltransferase</fullName>
    </submittedName>
</protein>
<comment type="caution">
    <text evidence="3">The sequence shown here is derived from an EMBL/GenBank/DDBJ whole genome shotgun (WGS) entry which is preliminary data.</text>
</comment>
<dbReference type="InterPro" id="IPR028098">
    <property type="entry name" value="Glyco_trans_4-like_N"/>
</dbReference>
<feature type="domain" description="Glycosyl transferase family 1" evidence="1">
    <location>
        <begin position="165"/>
        <end position="312"/>
    </location>
</feature>
<dbReference type="EMBL" id="AJWN02000058">
    <property type="protein sequence ID" value="OEE60858.1"/>
    <property type="molecule type" value="Genomic_DNA"/>
</dbReference>
<proteinExistence type="predicted"/>
<dbReference type="InterPro" id="IPR001296">
    <property type="entry name" value="Glyco_trans_1"/>
</dbReference>
<sequence>MTTNKKKIWLVLDSRGFGGIESHVEQLALGLSNARTDVTVVFLNSYGEHPVHKRLLYCGLHCDVLDGRFMSLWQAIRKGKPDVIHTHGYKAGILVRPITKILGITCASTFHSGEVKEGKIKLYDWFDRHTAFLANQVYAVSTPVLESLPCAAKLANNFVNTHNTPPSDGDQIAFVGRLSKEKAPERFVHLAKRFPHLDFHIYGDGPMRKQLERIAPQNVTFHGAQSDMRKVWIHIGLLVIPSRAEGLPMSALEAMARGIPVAAFNVGALDKLIQHDQNGWLIKQGDFESLVNVIHMWRNSDAVQRAQWRMRAIKTIEQRYSAEAVVPQLLQAYTAVAK</sequence>
<evidence type="ECO:0000259" key="1">
    <source>
        <dbReference type="Pfam" id="PF00534"/>
    </source>
</evidence>
<dbReference type="RefSeq" id="WP_016959174.1">
    <property type="nucleotide sequence ID" value="NZ_AJWN02000058.1"/>
</dbReference>